<sequence>MKVNSKKIKEFPKKYRKSILQPLNDKSNILIVNNNGIHKGSTKELTKCNSHPVQSTFWFNIFSLPLNTCNNNTISKCSVLIGLYQVFMLQLTLANGNPKGDTNGAQQPNAEIRPCVDVSFLEKPKDFLTKYLDCVFNIRDKKSIQYGFVFLAVIAAVLSAIGAIYKRICKCCCGSTETPTETENDEEVDYRAQFEHLQQEQEQLRKDLMERQHLCKDDMKDEENNNSSKRTDESENSNSRSDNICIGYQKGQD</sequence>
<dbReference type="AlphaFoldDB" id="A0A1A8YSZ9"/>
<evidence type="ECO:0000256" key="2">
    <source>
        <dbReference type="SAM" id="Phobius"/>
    </source>
</evidence>
<keyword evidence="6" id="KW-1185">Reference proteome</keyword>
<feature type="region of interest" description="Disordered" evidence="1">
    <location>
        <begin position="215"/>
        <end position="253"/>
    </location>
</feature>
<feature type="transmembrane region" description="Helical" evidence="2">
    <location>
        <begin position="146"/>
        <end position="165"/>
    </location>
</feature>
<evidence type="ECO:0000313" key="3">
    <source>
        <dbReference type="EMBL" id="SBT34770.1"/>
    </source>
</evidence>
<organism evidence="3 6">
    <name type="scientific">Plasmodium ovale wallikeri</name>
    <dbReference type="NCBI Taxonomy" id="864142"/>
    <lineage>
        <taxon>Eukaryota</taxon>
        <taxon>Sar</taxon>
        <taxon>Alveolata</taxon>
        <taxon>Apicomplexa</taxon>
        <taxon>Aconoidasida</taxon>
        <taxon>Haemosporida</taxon>
        <taxon>Plasmodiidae</taxon>
        <taxon>Plasmodium</taxon>
        <taxon>Plasmodium (Plasmodium)</taxon>
    </lineage>
</organism>
<dbReference type="EMBL" id="FLRE01000095">
    <property type="protein sequence ID" value="SBT35197.1"/>
    <property type="molecule type" value="Genomic_DNA"/>
</dbReference>
<proteinExistence type="predicted"/>
<evidence type="ECO:0000313" key="4">
    <source>
        <dbReference type="EMBL" id="SBT35197.1"/>
    </source>
</evidence>
<dbReference type="EMBL" id="FLRD01000074">
    <property type="protein sequence ID" value="SBT34770.1"/>
    <property type="molecule type" value="Genomic_DNA"/>
</dbReference>
<gene>
    <name evidence="3" type="ORF">POVWA1_023860</name>
    <name evidence="4" type="ORF">POVWA2_023750</name>
</gene>
<evidence type="ECO:0008006" key="7">
    <source>
        <dbReference type="Google" id="ProtNLM"/>
    </source>
</evidence>
<name>A0A1A8YSZ9_PLAOA</name>
<keyword evidence="2" id="KW-0812">Transmembrane</keyword>
<accession>A0A1A8YSZ9</accession>
<reference evidence="5 6" key="2">
    <citation type="submission" date="2016-05" db="EMBL/GenBank/DDBJ databases">
        <authorList>
            <person name="Naeem Raeece"/>
        </authorList>
    </citation>
    <scope>NUCLEOTIDE SEQUENCE [LARGE SCALE GENOMIC DNA]</scope>
</reference>
<protein>
    <recommendedName>
        <fullName evidence="7">PIR Superfamily Protein</fullName>
    </recommendedName>
</protein>
<evidence type="ECO:0000313" key="5">
    <source>
        <dbReference type="Proteomes" id="UP000078550"/>
    </source>
</evidence>
<reference evidence="3" key="1">
    <citation type="submission" date="2016-05" db="EMBL/GenBank/DDBJ databases">
        <authorList>
            <person name="Lavstsen T."/>
            <person name="Jespersen J.S."/>
        </authorList>
    </citation>
    <scope>NUCLEOTIDE SEQUENCE [LARGE SCALE GENOMIC DNA]</scope>
</reference>
<evidence type="ECO:0000256" key="1">
    <source>
        <dbReference type="SAM" id="MobiDB-lite"/>
    </source>
</evidence>
<keyword evidence="2" id="KW-0472">Membrane</keyword>
<evidence type="ECO:0000313" key="6">
    <source>
        <dbReference type="Proteomes" id="UP000078555"/>
    </source>
</evidence>
<feature type="compositionally biased region" description="Basic and acidic residues" evidence="1">
    <location>
        <begin position="215"/>
        <end position="233"/>
    </location>
</feature>
<dbReference type="Proteomes" id="UP000078555">
    <property type="component" value="Unassembled WGS sequence"/>
</dbReference>
<dbReference type="Proteomes" id="UP000078550">
    <property type="component" value="Unassembled WGS sequence"/>
</dbReference>
<keyword evidence="2" id="KW-1133">Transmembrane helix</keyword>